<keyword evidence="5" id="KW-0539">Nucleus</keyword>
<dbReference type="Proteomes" id="UP001172684">
    <property type="component" value="Unassembled WGS sequence"/>
</dbReference>
<keyword evidence="2" id="KW-0479">Metal-binding</keyword>
<evidence type="ECO:0000313" key="7">
    <source>
        <dbReference type="EMBL" id="KAJ9667395.1"/>
    </source>
</evidence>
<evidence type="ECO:0000256" key="6">
    <source>
        <dbReference type="SAM" id="MobiDB-lite"/>
    </source>
</evidence>
<feature type="compositionally biased region" description="Polar residues" evidence="6">
    <location>
        <begin position="25"/>
        <end position="38"/>
    </location>
</feature>
<evidence type="ECO:0000313" key="8">
    <source>
        <dbReference type="Proteomes" id="UP001172684"/>
    </source>
</evidence>
<feature type="region of interest" description="Disordered" evidence="6">
    <location>
        <begin position="160"/>
        <end position="196"/>
    </location>
</feature>
<proteinExistence type="predicted"/>
<evidence type="ECO:0000256" key="2">
    <source>
        <dbReference type="ARBA" id="ARBA00022723"/>
    </source>
</evidence>
<feature type="region of interest" description="Disordered" evidence="6">
    <location>
        <begin position="212"/>
        <end position="264"/>
    </location>
</feature>
<keyword evidence="8" id="KW-1185">Reference proteome</keyword>
<keyword evidence="4" id="KW-0862">Zinc</keyword>
<sequence>MADVRSLLRSEIASRGQPKGKSRPAKTSTATGSPPTSLNKKRKAADEGDERRKRARAAPMNGFLPEGFFEGDSDAAAAAVEPSAGVAPAVDASIEDTLRPPDVPILPPPSLDNQPAVAAEVDEDEWAAFERDIAAPLPEPPAIAAYSAAATIQAAPMSAEELAAQAREGQTEQRGRREAELEAEKEDAARHLEEEFDEMEALEARARRLRERREQLRRGSVSTAEAVPTGETITKPSPREEELDDDEEEDEDEDDVDEWAFGAR</sequence>
<feature type="compositionally biased region" description="Basic and acidic residues" evidence="6">
    <location>
        <begin position="169"/>
        <end position="193"/>
    </location>
</feature>
<dbReference type="InterPro" id="IPR040050">
    <property type="entry name" value="ZNF830-like"/>
</dbReference>
<evidence type="ECO:0000256" key="3">
    <source>
        <dbReference type="ARBA" id="ARBA00022771"/>
    </source>
</evidence>
<evidence type="ECO:0000256" key="1">
    <source>
        <dbReference type="ARBA" id="ARBA00004123"/>
    </source>
</evidence>
<comment type="subcellular location">
    <subcellularLocation>
        <location evidence="1">Nucleus</location>
    </subcellularLocation>
</comment>
<evidence type="ECO:0000256" key="4">
    <source>
        <dbReference type="ARBA" id="ARBA00022833"/>
    </source>
</evidence>
<dbReference type="PANTHER" id="PTHR13278:SF0">
    <property type="entry name" value="ZINC FINGER PROTEIN 830"/>
    <property type="match status" value="1"/>
</dbReference>
<keyword evidence="3" id="KW-0863">Zinc-finger</keyword>
<dbReference type="PANTHER" id="PTHR13278">
    <property type="entry name" value="ZINC FINGER PROTEIN 830"/>
    <property type="match status" value="1"/>
</dbReference>
<organism evidence="7 8">
    <name type="scientific">Coniosporium apollinis</name>
    <dbReference type="NCBI Taxonomy" id="61459"/>
    <lineage>
        <taxon>Eukaryota</taxon>
        <taxon>Fungi</taxon>
        <taxon>Dikarya</taxon>
        <taxon>Ascomycota</taxon>
        <taxon>Pezizomycotina</taxon>
        <taxon>Dothideomycetes</taxon>
        <taxon>Dothideomycetes incertae sedis</taxon>
        <taxon>Coniosporium</taxon>
    </lineage>
</organism>
<name>A0ABQ9NYD9_9PEZI</name>
<feature type="compositionally biased region" description="Acidic residues" evidence="6">
    <location>
        <begin position="241"/>
        <end position="258"/>
    </location>
</feature>
<comment type="caution">
    <text evidence="7">The sequence shown here is derived from an EMBL/GenBank/DDBJ whole genome shotgun (WGS) entry which is preliminary data.</text>
</comment>
<accession>A0ABQ9NYD9</accession>
<feature type="region of interest" description="Disordered" evidence="6">
    <location>
        <begin position="1"/>
        <end position="68"/>
    </location>
</feature>
<evidence type="ECO:0000256" key="5">
    <source>
        <dbReference type="ARBA" id="ARBA00023242"/>
    </source>
</evidence>
<reference evidence="7" key="1">
    <citation type="submission" date="2022-10" db="EMBL/GenBank/DDBJ databases">
        <title>Culturing micro-colonial fungi from biological soil crusts in the Mojave desert and describing Neophaeococcomyces mojavensis, and introducing the new genera and species Taxawa tesnikishii.</title>
        <authorList>
            <person name="Kurbessoian T."/>
            <person name="Stajich J.E."/>
        </authorList>
    </citation>
    <scope>NUCLEOTIDE SEQUENCE</scope>
    <source>
        <strain evidence="7">TK_1</strain>
    </source>
</reference>
<protein>
    <submittedName>
        <fullName evidence="7">Uncharacterized protein</fullName>
    </submittedName>
</protein>
<dbReference type="EMBL" id="JAPDRL010000013">
    <property type="protein sequence ID" value="KAJ9667395.1"/>
    <property type="molecule type" value="Genomic_DNA"/>
</dbReference>
<gene>
    <name evidence="7" type="ORF">H2201_002596</name>
</gene>